<feature type="binding site" evidence="6">
    <location>
        <position position="10"/>
    </location>
    <ligand>
        <name>Mg(2+)</name>
        <dbReference type="ChEBI" id="CHEBI:18420"/>
    </ligand>
</feature>
<dbReference type="EC" id="2.7.2.1" evidence="6"/>
<dbReference type="SUPFAM" id="SSF53067">
    <property type="entry name" value="Actin-like ATPase domain"/>
    <property type="match status" value="2"/>
</dbReference>
<dbReference type="NCBIfam" id="TIGR00016">
    <property type="entry name" value="ackA"/>
    <property type="match status" value="1"/>
</dbReference>
<dbReference type="HAMAP" id="MF_00020">
    <property type="entry name" value="Acetate_kinase"/>
    <property type="match status" value="1"/>
</dbReference>
<evidence type="ECO:0000256" key="7">
    <source>
        <dbReference type="RuleBase" id="RU003835"/>
    </source>
</evidence>
<reference evidence="8 9" key="1">
    <citation type="submission" date="2019-06" db="EMBL/GenBank/DDBJ databases">
        <title>Draft genome sequence of Miniimonas arenae KCTC 19750T isolated from sea sand.</title>
        <authorList>
            <person name="Park S.-J."/>
        </authorList>
    </citation>
    <scope>NUCLEOTIDE SEQUENCE [LARGE SCALE GENOMIC DNA]</scope>
    <source>
        <strain evidence="8 9">KCTC 19750</strain>
    </source>
</reference>
<dbReference type="PIRSF" id="PIRSF000722">
    <property type="entry name" value="Acetate_prop_kin"/>
    <property type="match status" value="1"/>
</dbReference>
<dbReference type="PROSITE" id="PS01076">
    <property type="entry name" value="ACETATE_KINASE_2"/>
    <property type="match status" value="1"/>
</dbReference>
<evidence type="ECO:0000256" key="4">
    <source>
        <dbReference type="ARBA" id="ARBA00022777"/>
    </source>
</evidence>
<dbReference type="GO" id="GO:0006083">
    <property type="term" value="P:acetate metabolic process"/>
    <property type="evidence" value="ECO:0007669"/>
    <property type="project" value="TreeGrafter"/>
</dbReference>
<evidence type="ECO:0000256" key="1">
    <source>
        <dbReference type="ARBA" id="ARBA00008748"/>
    </source>
</evidence>
<evidence type="ECO:0000256" key="3">
    <source>
        <dbReference type="ARBA" id="ARBA00022741"/>
    </source>
</evidence>
<dbReference type="RefSeq" id="WP_108719254.1">
    <property type="nucleotide sequence ID" value="NZ_VENP01000018.1"/>
</dbReference>
<dbReference type="Proteomes" id="UP000313849">
    <property type="component" value="Unassembled WGS sequence"/>
</dbReference>
<dbReference type="CDD" id="cd24010">
    <property type="entry name" value="ASKHA_NBD_AcK_PK"/>
    <property type="match status" value="1"/>
</dbReference>
<keyword evidence="6" id="KW-0479">Metal-binding</keyword>
<dbReference type="InterPro" id="IPR000890">
    <property type="entry name" value="Aliphatic_acid_kin_short-chain"/>
</dbReference>
<sequence length="396" mass="41963">MTARSVLVLNSGSSSLKYQLVDADSEEALASGIIDRVGEEWSNVQHVVGDYKATRTLPVADHTAALETVLGLFAELGPHLEDAGIVAVGHRVVHGGTFFTRATVVDDAVEAAIESLVPLAPLHNSANLTGVRVARRLLPGVPHAVVCDTAFFAGLPPETATYAIDREVAREHQVRRYGAHGTSHKFVSTEVAAFLGRDLAELRTIVLHLGNGASASAVRGGAAIDTSMGLTPLEGLVMGTRSGDIDPAVVFHLHRNAGMSVDEIDDLLNRRSGVRGLSGVTDMRELHALRASGDADAELTLAVYAQRLKKYIGSYLAELGGLDVVVFTAGIGENDDVVRARALEGLEHLGIELDPERNAGRVKQPTVISREGSPVTVAVVPTNEELEITRQVLAVV</sequence>
<evidence type="ECO:0000256" key="5">
    <source>
        <dbReference type="ARBA" id="ARBA00022840"/>
    </source>
</evidence>
<comment type="pathway">
    <text evidence="6">Metabolic intermediate biosynthesis; acetyl-CoA biosynthesis; acetyl-CoA from acetate: step 1/2.</text>
</comment>
<comment type="caution">
    <text evidence="8">The sequence shown here is derived from an EMBL/GenBank/DDBJ whole genome shotgun (WGS) entry which is preliminary data.</text>
</comment>
<dbReference type="GO" id="GO:0006085">
    <property type="term" value="P:acetyl-CoA biosynthetic process"/>
    <property type="evidence" value="ECO:0007669"/>
    <property type="project" value="UniProtKB-UniRule"/>
</dbReference>
<feature type="site" description="Transition state stabilizer" evidence="6">
    <location>
        <position position="241"/>
    </location>
</feature>
<comment type="catalytic activity">
    <reaction evidence="6">
        <text>acetate + ATP = acetyl phosphate + ADP</text>
        <dbReference type="Rhea" id="RHEA:11352"/>
        <dbReference type="ChEBI" id="CHEBI:22191"/>
        <dbReference type="ChEBI" id="CHEBI:30089"/>
        <dbReference type="ChEBI" id="CHEBI:30616"/>
        <dbReference type="ChEBI" id="CHEBI:456216"/>
        <dbReference type="EC" id="2.7.2.1"/>
    </reaction>
</comment>
<dbReference type="GO" id="GO:0005524">
    <property type="term" value="F:ATP binding"/>
    <property type="evidence" value="ECO:0007669"/>
    <property type="project" value="UniProtKB-KW"/>
</dbReference>
<accession>A0A5C5BE23</accession>
<feature type="binding site" evidence="6">
    <location>
        <begin position="330"/>
        <end position="334"/>
    </location>
    <ligand>
        <name>ATP</name>
        <dbReference type="ChEBI" id="CHEBI:30616"/>
    </ligand>
</feature>
<keyword evidence="3 6" id="KW-0547">Nucleotide-binding</keyword>
<dbReference type="InterPro" id="IPR043129">
    <property type="entry name" value="ATPase_NBD"/>
</dbReference>
<name>A0A5C5BE23_9MICO</name>
<feature type="binding site" evidence="6">
    <location>
        <position position="17"/>
    </location>
    <ligand>
        <name>ATP</name>
        <dbReference type="ChEBI" id="CHEBI:30616"/>
    </ligand>
</feature>
<comment type="subcellular location">
    <subcellularLocation>
        <location evidence="6">Cytoplasm</location>
    </subcellularLocation>
</comment>
<dbReference type="OrthoDB" id="9802453at2"/>
<evidence type="ECO:0000313" key="8">
    <source>
        <dbReference type="EMBL" id="TNU74980.1"/>
    </source>
</evidence>
<dbReference type="InterPro" id="IPR023865">
    <property type="entry name" value="Aliphatic_acid_kinase_CS"/>
</dbReference>
<dbReference type="GO" id="GO:0005737">
    <property type="term" value="C:cytoplasm"/>
    <property type="evidence" value="ECO:0007669"/>
    <property type="project" value="UniProtKB-SubCell"/>
</dbReference>
<feature type="binding site" evidence="6">
    <location>
        <begin position="208"/>
        <end position="212"/>
    </location>
    <ligand>
        <name>ATP</name>
        <dbReference type="ChEBI" id="CHEBI:30616"/>
    </ligand>
</feature>
<keyword evidence="5 6" id="KW-0067">ATP-binding</keyword>
<feature type="binding site" evidence="6">
    <location>
        <begin position="282"/>
        <end position="284"/>
    </location>
    <ligand>
        <name>ATP</name>
        <dbReference type="ChEBI" id="CHEBI:30616"/>
    </ligand>
</feature>
<keyword evidence="6" id="KW-0460">Magnesium</keyword>
<dbReference type="Pfam" id="PF00871">
    <property type="entry name" value="Acetate_kinase"/>
    <property type="match status" value="1"/>
</dbReference>
<dbReference type="PANTHER" id="PTHR21060:SF15">
    <property type="entry name" value="ACETATE KINASE-RELATED"/>
    <property type="match status" value="1"/>
</dbReference>
<dbReference type="PROSITE" id="PS01075">
    <property type="entry name" value="ACETATE_KINASE_1"/>
    <property type="match status" value="1"/>
</dbReference>
<feature type="site" description="Transition state stabilizer" evidence="6">
    <location>
        <position position="180"/>
    </location>
</feature>
<feature type="binding site" evidence="6">
    <location>
        <position position="91"/>
    </location>
    <ligand>
        <name>substrate</name>
    </ligand>
</feature>
<keyword evidence="9" id="KW-1185">Reference proteome</keyword>
<dbReference type="UniPathway" id="UPA00340">
    <property type="reaction ID" value="UER00458"/>
</dbReference>
<dbReference type="PRINTS" id="PR00471">
    <property type="entry name" value="ACETATEKNASE"/>
</dbReference>
<protein>
    <recommendedName>
        <fullName evidence="6">Acetate kinase</fullName>
        <ecNumber evidence="6">2.7.2.1</ecNumber>
    </recommendedName>
    <alternativeName>
        <fullName evidence="6">Acetokinase</fullName>
    </alternativeName>
</protein>
<comment type="subunit">
    <text evidence="6">Homodimer.</text>
</comment>
<keyword evidence="6" id="KW-0963">Cytoplasm</keyword>
<gene>
    <name evidence="6" type="primary">ackA</name>
    <name evidence="8" type="ORF">FH969_06560</name>
</gene>
<feature type="binding site" evidence="6">
    <location>
        <position position="384"/>
    </location>
    <ligand>
        <name>Mg(2+)</name>
        <dbReference type="ChEBI" id="CHEBI:18420"/>
    </ligand>
</feature>
<dbReference type="EMBL" id="VENP01000018">
    <property type="protein sequence ID" value="TNU74980.1"/>
    <property type="molecule type" value="Genomic_DNA"/>
</dbReference>
<comment type="cofactor">
    <cofactor evidence="6">
        <name>Mg(2+)</name>
        <dbReference type="ChEBI" id="CHEBI:18420"/>
    </cofactor>
    <cofactor evidence="6">
        <name>Mn(2+)</name>
        <dbReference type="ChEBI" id="CHEBI:29035"/>
    </cofactor>
    <text evidence="6">Mg(2+). Can also accept Mn(2+).</text>
</comment>
<evidence type="ECO:0000256" key="6">
    <source>
        <dbReference type="HAMAP-Rule" id="MF_00020"/>
    </source>
</evidence>
<dbReference type="InterPro" id="IPR004372">
    <property type="entry name" value="Ac/propionate_kinase"/>
</dbReference>
<dbReference type="Gene3D" id="3.30.420.40">
    <property type="match status" value="2"/>
</dbReference>
<keyword evidence="4 6" id="KW-0418">Kinase</keyword>
<dbReference type="PANTHER" id="PTHR21060">
    <property type="entry name" value="ACETATE KINASE"/>
    <property type="match status" value="1"/>
</dbReference>
<keyword evidence="2 6" id="KW-0808">Transferase</keyword>
<comment type="function">
    <text evidence="6">Catalyzes the formation of acetyl phosphate from acetate and ATP. Can also catalyze the reverse reaction.</text>
</comment>
<dbReference type="GO" id="GO:0008776">
    <property type="term" value="F:acetate kinase activity"/>
    <property type="evidence" value="ECO:0007669"/>
    <property type="project" value="UniProtKB-UniRule"/>
</dbReference>
<evidence type="ECO:0000256" key="2">
    <source>
        <dbReference type="ARBA" id="ARBA00022679"/>
    </source>
</evidence>
<dbReference type="AlphaFoldDB" id="A0A5C5BE23"/>
<dbReference type="GO" id="GO:0000287">
    <property type="term" value="F:magnesium ion binding"/>
    <property type="evidence" value="ECO:0007669"/>
    <property type="project" value="UniProtKB-UniRule"/>
</dbReference>
<proteinExistence type="inferred from homology"/>
<evidence type="ECO:0000313" key="9">
    <source>
        <dbReference type="Proteomes" id="UP000313849"/>
    </source>
</evidence>
<organism evidence="8 9">
    <name type="scientific">Miniimonas arenae</name>
    <dbReference type="NCBI Taxonomy" id="676201"/>
    <lineage>
        <taxon>Bacteria</taxon>
        <taxon>Bacillati</taxon>
        <taxon>Actinomycetota</taxon>
        <taxon>Actinomycetes</taxon>
        <taxon>Micrococcales</taxon>
        <taxon>Beutenbergiaceae</taxon>
        <taxon>Miniimonas</taxon>
    </lineage>
</organism>
<comment type="similarity">
    <text evidence="1 6 7">Belongs to the acetokinase family.</text>
</comment>
<feature type="active site" description="Proton donor/acceptor" evidence="6">
    <location>
        <position position="148"/>
    </location>
</feature>